<proteinExistence type="predicted"/>
<dbReference type="Proteomes" id="UP000024900">
    <property type="component" value="Unassembled WGS sequence"/>
</dbReference>
<dbReference type="EMBL" id="ADOU02000004">
    <property type="protein sequence ID" value="KGJ68014.1"/>
    <property type="molecule type" value="Genomic_DNA"/>
</dbReference>
<sequence length="75" mass="8821">MEPLQQSEPYRTIYDEKDRDDEVEKPRHDQDEHARNQRQDRRNVGDSDVHELSFRGGGANRGRIIADPVPRVETH</sequence>
<feature type="region of interest" description="Disordered" evidence="1">
    <location>
        <begin position="1"/>
        <end position="75"/>
    </location>
</feature>
<reference evidence="2 3" key="1">
    <citation type="journal article" date="2014" name="BMC Genomics">
        <title>Comparative genomics of Bradyrhizobium japonicum CPAC 15 and Bradyrhizobium diazoefficiens CPAC 7: elite model strains for understanding symbiotic performance with soybean.</title>
        <authorList>
            <person name="Siqueira A.F."/>
            <person name="Ormeno-Orrillo E."/>
            <person name="Souza R.C."/>
            <person name="Rodrigues E.P."/>
            <person name="Almeida L.G."/>
            <person name="Barcellos F.G."/>
            <person name="Batista J.S."/>
            <person name="Nakatami A.S."/>
            <person name="Martinez-Romero E."/>
            <person name="Vasconcelos A.T."/>
            <person name="Hungria M."/>
        </authorList>
    </citation>
    <scope>NUCLEOTIDE SEQUENCE [LARGE SCALE GENOMIC DNA]</scope>
    <source>
        <strain evidence="2 3">SEMIA 5080</strain>
    </source>
</reference>
<evidence type="ECO:0000313" key="2">
    <source>
        <dbReference type="EMBL" id="KGJ68014.1"/>
    </source>
</evidence>
<dbReference type="AlphaFoldDB" id="A0A837CFC0"/>
<evidence type="ECO:0000256" key="1">
    <source>
        <dbReference type="SAM" id="MobiDB-lite"/>
    </source>
</evidence>
<protein>
    <submittedName>
        <fullName evidence="2">Uncharacterized protein</fullName>
    </submittedName>
</protein>
<comment type="caution">
    <text evidence="2">The sequence shown here is derived from an EMBL/GenBank/DDBJ whole genome shotgun (WGS) entry which is preliminary data.</text>
</comment>
<name>A0A837CFC0_9BRAD</name>
<feature type="compositionally biased region" description="Basic and acidic residues" evidence="1">
    <location>
        <begin position="13"/>
        <end position="53"/>
    </location>
</feature>
<organism evidence="2 3">
    <name type="scientific">Bradyrhizobium diazoefficiens SEMIA 5080</name>
    <dbReference type="NCBI Taxonomy" id="754504"/>
    <lineage>
        <taxon>Bacteria</taxon>
        <taxon>Pseudomonadati</taxon>
        <taxon>Pseudomonadota</taxon>
        <taxon>Alphaproteobacteria</taxon>
        <taxon>Hyphomicrobiales</taxon>
        <taxon>Nitrobacteraceae</taxon>
        <taxon>Bradyrhizobium</taxon>
    </lineage>
</organism>
<evidence type="ECO:0000313" key="3">
    <source>
        <dbReference type="Proteomes" id="UP000024900"/>
    </source>
</evidence>
<gene>
    <name evidence="2" type="ORF">BJA5080_01086</name>
</gene>
<accession>A0A837CFC0</accession>